<accession>A0AAE0S0J8</accession>
<evidence type="ECO:0000313" key="1">
    <source>
        <dbReference type="EMBL" id="KAK3582950.1"/>
    </source>
</evidence>
<sequence>MASPLRQDTYYTEFNNRQTLEEYKYRSKERQSLKTENKRQWMSFDNVEVQIL</sequence>
<keyword evidence="2" id="KW-1185">Reference proteome</keyword>
<evidence type="ECO:0000313" key="2">
    <source>
        <dbReference type="Proteomes" id="UP001195483"/>
    </source>
</evidence>
<dbReference type="EMBL" id="JAEAOA010001215">
    <property type="protein sequence ID" value="KAK3582950.1"/>
    <property type="molecule type" value="Genomic_DNA"/>
</dbReference>
<dbReference type="AlphaFoldDB" id="A0AAE0S0J8"/>
<reference evidence="1" key="2">
    <citation type="journal article" date="2021" name="Genome Biol. Evol.">
        <title>Developing a high-quality reference genome for a parasitic bivalve with doubly uniparental inheritance (Bivalvia: Unionida).</title>
        <authorList>
            <person name="Smith C.H."/>
        </authorList>
    </citation>
    <scope>NUCLEOTIDE SEQUENCE</scope>
    <source>
        <strain evidence="1">CHS0354</strain>
        <tissue evidence="1">Mantle</tissue>
    </source>
</reference>
<comment type="caution">
    <text evidence="1">The sequence shown here is derived from an EMBL/GenBank/DDBJ whole genome shotgun (WGS) entry which is preliminary data.</text>
</comment>
<reference evidence="1" key="3">
    <citation type="submission" date="2023-05" db="EMBL/GenBank/DDBJ databases">
        <authorList>
            <person name="Smith C.H."/>
        </authorList>
    </citation>
    <scope>NUCLEOTIDE SEQUENCE</scope>
    <source>
        <strain evidence="1">CHS0354</strain>
        <tissue evidence="1">Mantle</tissue>
    </source>
</reference>
<organism evidence="1 2">
    <name type="scientific">Potamilus streckersoni</name>
    <dbReference type="NCBI Taxonomy" id="2493646"/>
    <lineage>
        <taxon>Eukaryota</taxon>
        <taxon>Metazoa</taxon>
        <taxon>Spiralia</taxon>
        <taxon>Lophotrochozoa</taxon>
        <taxon>Mollusca</taxon>
        <taxon>Bivalvia</taxon>
        <taxon>Autobranchia</taxon>
        <taxon>Heteroconchia</taxon>
        <taxon>Palaeoheterodonta</taxon>
        <taxon>Unionida</taxon>
        <taxon>Unionoidea</taxon>
        <taxon>Unionidae</taxon>
        <taxon>Ambleminae</taxon>
        <taxon>Lampsilini</taxon>
        <taxon>Potamilus</taxon>
    </lineage>
</organism>
<proteinExistence type="predicted"/>
<protein>
    <submittedName>
        <fullName evidence="1">Uncharacterized protein</fullName>
    </submittedName>
</protein>
<name>A0AAE0S0J8_9BIVA</name>
<gene>
    <name evidence="1" type="ORF">CHS0354_019956</name>
</gene>
<reference evidence="1" key="1">
    <citation type="journal article" date="2021" name="Genome Biol. Evol.">
        <title>A High-Quality Reference Genome for a Parasitic Bivalve with Doubly Uniparental Inheritance (Bivalvia: Unionida).</title>
        <authorList>
            <person name="Smith C.H."/>
        </authorList>
    </citation>
    <scope>NUCLEOTIDE SEQUENCE</scope>
    <source>
        <strain evidence="1">CHS0354</strain>
    </source>
</reference>
<dbReference type="Proteomes" id="UP001195483">
    <property type="component" value="Unassembled WGS sequence"/>
</dbReference>